<accession>A0AAD6KP69</accession>
<comment type="caution">
    <text evidence="2">The sequence shown here is derived from an EMBL/GenBank/DDBJ whole genome shotgun (WGS) entry which is preliminary data.</text>
</comment>
<evidence type="ECO:0000256" key="1">
    <source>
        <dbReference type="SAM" id="MobiDB-lite"/>
    </source>
</evidence>
<gene>
    <name evidence="2" type="ORF">OIU84_022604</name>
</gene>
<dbReference type="AlphaFoldDB" id="A0AAD6KP69"/>
<dbReference type="Proteomes" id="UP001162972">
    <property type="component" value="Chromosome 1"/>
</dbReference>
<organism evidence="2 3">
    <name type="scientific">Salix udensis</name>
    <dbReference type="NCBI Taxonomy" id="889485"/>
    <lineage>
        <taxon>Eukaryota</taxon>
        <taxon>Viridiplantae</taxon>
        <taxon>Streptophyta</taxon>
        <taxon>Embryophyta</taxon>
        <taxon>Tracheophyta</taxon>
        <taxon>Spermatophyta</taxon>
        <taxon>Magnoliopsida</taxon>
        <taxon>eudicotyledons</taxon>
        <taxon>Gunneridae</taxon>
        <taxon>Pentapetalae</taxon>
        <taxon>rosids</taxon>
        <taxon>fabids</taxon>
        <taxon>Malpighiales</taxon>
        <taxon>Salicaceae</taxon>
        <taxon>Saliceae</taxon>
        <taxon>Salix</taxon>
    </lineage>
</organism>
<evidence type="ECO:0000313" key="3">
    <source>
        <dbReference type="Proteomes" id="UP001162972"/>
    </source>
</evidence>
<feature type="compositionally biased region" description="Basic and acidic residues" evidence="1">
    <location>
        <begin position="95"/>
        <end position="109"/>
    </location>
</feature>
<name>A0AAD6KP69_9ROSI</name>
<evidence type="ECO:0000313" key="2">
    <source>
        <dbReference type="EMBL" id="KAJ6427040.1"/>
    </source>
</evidence>
<sequence length="229" mass="25801">MNFNLETTTTAVYSLSQLHELQPCTMDWPINFPVLKFPINLGTMNVQGTSSMLSTSHFGGYENHRFAHSILLGAHVNTGQERFKENRRRERRRSRGEEKKQEKRGERKGGGNLHPNMSVFGIAVAVVIEIKFQPRCRELSSQIKILRVRALPRPSDVTDLRVCGGGPAVAVGERCRCWLMIGVLGKRGAVGRKRGARRVLYDRRLRGTVVVWVCDRRFSGVAVLWCGVA</sequence>
<proteinExistence type="predicted"/>
<protein>
    <submittedName>
        <fullName evidence="2">Uncharacterized protein</fullName>
    </submittedName>
</protein>
<feature type="region of interest" description="Disordered" evidence="1">
    <location>
        <begin position="80"/>
        <end position="113"/>
    </location>
</feature>
<reference evidence="2 3" key="1">
    <citation type="journal article" date="2023" name="Int. J. Mol. Sci.">
        <title>De Novo Assembly and Annotation of 11 Diverse Shrub Willow (Salix) Genomes Reveals Novel Gene Organization in Sex-Linked Regions.</title>
        <authorList>
            <person name="Hyden B."/>
            <person name="Feng K."/>
            <person name="Yates T.B."/>
            <person name="Jawdy S."/>
            <person name="Cereghino C."/>
            <person name="Smart L.B."/>
            <person name="Muchero W."/>
        </authorList>
    </citation>
    <scope>NUCLEOTIDE SEQUENCE [LARGE SCALE GENOMIC DNA]</scope>
    <source>
        <tissue evidence="2">Shoot tip</tissue>
    </source>
</reference>
<keyword evidence="3" id="KW-1185">Reference proteome</keyword>
<dbReference type="EMBL" id="JAPFFJ010000005">
    <property type="protein sequence ID" value="KAJ6427040.1"/>
    <property type="molecule type" value="Genomic_DNA"/>
</dbReference>